<evidence type="ECO:0000313" key="2">
    <source>
        <dbReference type="EMBL" id="KKN22699.1"/>
    </source>
</evidence>
<proteinExistence type="predicted"/>
<dbReference type="EMBL" id="LAZR01003037">
    <property type="protein sequence ID" value="KKN22699.1"/>
    <property type="molecule type" value="Genomic_DNA"/>
</dbReference>
<feature type="region of interest" description="Disordered" evidence="1">
    <location>
        <begin position="105"/>
        <end position="144"/>
    </location>
</feature>
<gene>
    <name evidence="2" type="ORF">LCGC14_0912530</name>
</gene>
<comment type="caution">
    <text evidence="2">The sequence shown here is derived from an EMBL/GenBank/DDBJ whole genome shotgun (WGS) entry which is preliminary data.</text>
</comment>
<sequence length="144" mass="16708">MGFRDFLGKFAETRRSRSFQKQLKLKEKEEAFESKAFGLEQEAELRTSVGKKRKRIKEARRKIFEESSFGRISTGLIGAGKQIEKAARFTRKAARKAKFGGFGSAQEDLFFGGETKPQRRSRKRRRNKQQTENDLFGDIGDFRF</sequence>
<protein>
    <submittedName>
        <fullName evidence="2">Uncharacterized protein</fullName>
    </submittedName>
</protein>
<evidence type="ECO:0000256" key="1">
    <source>
        <dbReference type="SAM" id="MobiDB-lite"/>
    </source>
</evidence>
<dbReference type="AlphaFoldDB" id="A0A0F9NXT2"/>
<feature type="compositionally biased region" description="Basic residues" evidence="1">
    <location>
        <begin position="118"/>
        <end position="128"/>
    </location>
</feature>
<name>A0A0F9NXT2_9ZZZZ</name>
<organism evidence="2">
    <name type="scientific">marine sediment metagenome</name>
    <dbReference type="NCBI Taxonomy" id="412755"/>
    <lineage>
        <taxon>unclassified sequences</taxon>
        <taxon>metagenomes</taxon>
        <taxon>ecological metagenomes</taxon>
    </lineage>
</organism>
<accession>A0A0F9NXT2</accession>
<reference evidence="2" key="1">
    <citation type="journal article" date="2015" name="Nature">
        <title>Complex archaea that bridge the gap between prokaryotes and eukaryotes.</title>
        <authorList>
            <person name="Spang A."/>
            <person name="Saw J.H."/>
            <person name="Jorgensen S.L."/>
            <person name="Zaremba-Niedzwiedzka K."/>
            <person name="Martijn J."/>
            <person name="Lind A.E."/>
            <person name="van Eijk R."/>
            <person name="Schleper C."/>
            <person name="Guy L."/>
            <person name="Ettema T.J."/>
        </authorList>
    </citation>
    <scope>NUCLEOTIDE SEQUENCE</scope>
</reference>